<evidence type="ECO:0000313" key="1">
    <source>
        <dbReference type="EMBL" id="PYI03909.1"/>
    </source>
</evidence>
<sequence length="104" mass="12022">MQRLLNIDCWRAARVFSAVPASSLILWSGVSLPCSCQSHEVSDQMNKVSHTAANKHGNGPTIGRTVRFMSALFLGWDWMQSIRSRTSFYYYYSYAFLYRIQRTE</sequence>
<dbReference type="AlphaFoldDB" id="A0A319ESG7"/>
<organism evidence="1 2">
    <name type="scientific">Aspergillus sclerotiicarbonarius (strain CBS 121057 / IBT 28362)</name>
    <dbReference type="NCBI Taxonomy" id="1448318"/>
    <lineage>
        <taxon>Eukaryota</taxon>
        <taxon>Fungi</taxon>
        <taxon>Dikarya</taxon>
        <taxon>Ascomycota</taxon>
        <taxon>Pezizomycotina</taxon>
        <taxon>Eurotiomycetes</taxon>
        <taxon>Eurotiomycetidae</taxon>
        <taxon>Eurotiales</taxon>
        <taxon>Aspergillaceae</taxon>
        <taxon>Aspergillus</taxon>
        <taxon>Aspergillus subgen. Circumdati</taxon>
    </lineage>
</organism>
<accession>A0A319ESG7</accession>
<reference evidence="1 2" key="1">
    <citation type="submission" date="2018-02" db="EMBL/GenBank/DDBJ databases">
        <title>The genomes of Aspergillus section Nigri reveals drivers in fungal speciation.</title>
        <authorList>
            <consortium name="DOE Joint Genome Institute"/>
            <person name="Vesth T.C."/>
            <person name="Nybo J."/>
            <person name="Theobald S."/>
            <person name="Brandl J."/>
            <person name="Frisvad J.C."/>
            <person name="Nielsen K.F."/>
            <person name="Lyhne E.K."/>
            <person name="Kogle M.E."/>
            <person name="Kuo A."/>
            <person name="Riley R."/>
            <person name="Clum A."/>
            <person name="Nolan M."/>
            <person name="Lipzen A."/>
            <person name="Salamov A."/>
            <person name="Henrissat B."/>
            <person name="Wiebenga A."/>
            <person name="De vries R.P."/>
            <person name="Grigoriev I.V."/>
            <person name="Mortensen U.H."/>
            <person name="Andersen M.R."/>
            <person name="Baker S.E."/>
        </authorList>
    </citation>
    <scope>NUCLEOTIDE SEQUENCE [LARGE SCALE GENOMIC DNA]</scope>
    <source>
        <strain evidence="1 2">CBS 121057</strain>
    </source>
</reference>
<gene>
    <name evidence="1" type="ORF">BO78DRAFT_189029</name>
</gene>
<dbReference type="Proteomes" id="UP000248423">
    <property type="component" value="Unassembled WGS sequence"/>
</dbReference>
<proteinExistence type="predicted"/>
<dbReference type="EMBL" id="KZ826375">
    <property type="protein sequence ID" value="PYI03909.1"/>
    <property type="molecule type" value="Genomic_DNA"/>
</dbReference>
<dbReference type="VEuPathDB" id="FungiDB:BO78DRAFT_189029"/>
<name>A0A319ESG7_ASPSB</name>
<protein>
    <submittedName>
        <fullName evidence="1">Uncharacterized protein</fullName>
    </submittedName>
</protein>
<evidence type="ECO:0000313" key="2">
    <source>
        <dbReference type="Proteomes" id="UP000248423"/>
    </source>
</evidence>
<keyword evidence="2" id="KW-1185">Reference proteome</keyword>